<proteinExistence type="predicted"/>
<dbReference type="PANTHER" id="PTHR42254">
    <property type="entry name" value="METALLOPHOS DOMAIN-CONTAINING PROTEIN"/>
    <property type="match status" value="1"/>
</dbReference>
<dbReference type="InterPro" id="IPR029052">
    <property type="entry name" value="Metallo-depent_PP-like"/>
</dbReference>
<dbReference type="Gene3D" id="3.60.21.10">
    <property type="match status" value="1"/>
</dbReference>
<name>A0ABD3R1R4_9STRA</name>
<accession>A0ABD3R1R4</accession>
<dbReference type="Proteomes" id="UP001530377">
    <property type="component" value="Unassembled WGS sequence"/>
</dbReference>
<sequence>MMMIRRLRFSRLPSPSFLFRHNCRPPLWQKHPRSGRYGCNSHTQPFSGLSMYSTPCAFSSLYKNDDEDTSSSQRPTSITFLTDVEGDGEYFDRFVCHSKLLDFRTVTPSFGRYGKRRFGKCEYKCDGESWNLGRHDEEYFPYDKEIIFLDDVDDIGNYNSMLVYGGDIWDKGGSDLYVLRQLLSLRRRYPHRVHFLMGNRDINKMRIVDELGVCGSEAQSLPHHEGAYWLRHVGLPVNSKPSVVSNGSAAERVKWMLKMTMGSVNAFELRRNELIRERISILNGIAVIPSRQPVNANDDDSIPMKVTDDEVAQSYIHSCCPLSGVMSQLPLQYAYMTLSSALLVQDLTHAKLVIKIGPVLFLHGALPIVLDDQPVRFPTPWIHPNKEYSQSGCESLTEWIAALDDFASTQVEAWKEYGRCTDGKSSGSTDGVWATEGGYFNRSRAGKMFGALIQYGMGTLPDCTKTQSCVYNSWMHDGLPRGDMFDNDDSMRKLYDLLEQEGIQIILSGHQPVGDAPWPIQISTKTEEAKAWILPCDTSFSGDTRWTVLQGGESLTTQIENKASCGRGEVAFSSLGYEKAHELRFASSEPVVLLCPITNSVNSLIIHGRLSDGSHYETNNMITTGDEGNLRLGRKIGHFEFKDNESGDTKGGMFWIKGVLEGKILVSYGKGYNVWNSFVT</sequence>
<evidence type="ECO:0000313" key="1">
    <source>
        <dbReference type="EMBL" id="KAL3806583.1"/>
    </source>
</evidence>
<reference evidence="1 2" key="1">
    <citation type="submission" date="2024-10" db="EMBL/GenBank/DDBJ databases">
        <title>Updated reference genomes for cyclostephanoid diatoms.</title>
        <authorList>
            <person name="Roberts W.R."/>
            <person name="Alverson A.J."/>
        </authorList>
    </citation>
    <scope>NUCLEOTIDE SEQUENCE [LARGE SCALE GENOMIC DNA]</scope>
    <source>
        <strain evidence="1 2">AJA228-03</strain>
    </source>
</reference>
<keyword evidence="2" id="KW-1185">Reference proteome</keyword>
<dbReference type="EMBL" id="JALLPB020000776">
    <property type="protein sequence ID" value="KAL3806583.1"/>
    <property type="molecule type" value="Genomic_DNA"/>
</dbReference>
<comment type="caution">
    <text evidence="1">The sequence shown here is derived from an EMBL/GenBank/DDBJ whole genome shotgun (WGS) entry which is preliminary data.</text>
</comment>
<evidence type="ECO:0000313" key="2">
    <source>
        <dbReference type="Proteomes" id="UP001530377"/>
    </source>
</evidence>
<dbReference type="SUPFAM" id="SSF56300">
    <property type="entry name" value="Metallo-dependent phosphatases"/>
    <property type="match status" value="1"/>
</dbReference>
<evidence type="ECO:0008006" key="3">
    <source>
        <dbReference type="Google" id="ProtNLM"/>
    </source>
</evidence>
<organism evidence="1 2">
    <name type="scientific">Cyclostephanos tholiformis</name>
    <dbReference type="NCBI Taxonomy" id="382380"/>
    <lineage>
        <taxon>Eukaryota</taxon>
        <taxon>Sar</taxon>
        <taxon>Stramenopiles</taxon>
        <taxon>Ochrophyta</taxon>
        <taxon>Bacillariophyta</taxon>
        <taxon>Coscinodiscophyceae</taxon>
        <taxon>Thalassiosirophycidae</taxon>
        <taxon>Stephanodiscales</taxon>
        <taxon>Stephanodiscaceae</taxon>
        <taxon>Cyclostephanos</taxon>
    </lineage>
</organism>
<gene>
    <name evidence="1" type="ORF">ACHAXA_002240</name>
</gene>
<protein>
    <recommendedName>
        <fullName evidence="3">Calcineurin-like phosphoesterase domain-containing protein</fullName>
    </recommendedName>
</protein>
<dbReference type="AlphaFoldDB" id="A0ABD3R1R4"/>
<dbReference type="PANTHER" id="PTHR42254:SF1">
    <property type="entry name" value="CALCINEURIN-LIKE PHOSPHOESTERASE DOMAIN-CONTAINING PROTEIN"/>
    <property type="match status" value="1"/>
</dbReference>